<dbReference type="InterPro" id="IPR036097">
    <property type="entry name" value="HisK_dim/P_sf"/>
</dbReference>
<evidence type="ECO:0000256" key="8">
    <source>
        <dbReference type="ARBA" id="ARBA00022989"/>
    </source>
</evidence>
<evidence type="ECO:0000256" key="9">
    <source>
        <dbReference type="ARBA" id="ARBA00023012"/>
    </source>
</evidence>
<dbReference type="Gene3D" id="3.30.565.10">
    <property type="entry name" value="Histidine kinase-like ATPase, C-terminal domain"/>
    <property type="match status" value="1"/>
</dbReference>
<dbReference type="InterPro" id="IPR036890">
    <property type="entry name" value="HATPase_C_sf"/>
</dbReference>
<dbReference type="InterPro" id="IPR003661">
    <property type="entry name" value="HisK_dim/P_dom"/>
</dbReference>
<dbReference type="InterPro" id="IPR004358">
    <property type="entry name" value="Sig_transdc_His_kin-like_C"/>
</dbReference>
<dbReference type="Gene3D" id="1.10.287.130">
    <property type="match status" value="1"/>
</dbReference>
<evidence type="ECO:0000259" key="14">
    <source>
        <dbReference type="PROSITE" id="PS50885"/>
    </source>
</evidence>
<keyword evidence="16" id="KW-1185">Reference proteome</keyword>
<protein>
    <recommendedName>
        <fullName evidence="3">histidine kinase</fullName>
        <ecNumber evidence="3">2.7.13.3</ecNumber>
    </recommendedName>
</protein>
<dbReference type="PROSITE" id="PS50109">
    <property type="entry name" value="HIS_KIN"/>
    <property type="match status" value="1"/>
</dbReference>
<evidence type="ECO:0000256" key="5">
    <source>
        <dbReference type="ARBA" id="ARBA00022679"/>
    </source>
</evidence>
<keyword evidence="15" id="KW-0547">Nucleotide-binding</keyword>
<dbReference type="PANTHER" id="PTHR45436">
    <property type="entry name" value="SENSOR HISTIDINE KINASE YKOH"/>
    <property type="match status" value="1"/>
</dbReference>
<dbReference type="InterPro" id="IPR003660">
    <property type="entry name" value="HAMP_dom"/>
</dbReference>
<dbReference type="InterPro" id="IPR050428">
    <property type="entry name" value="TCS_sensor_his_kinase"/>
</dbReference>
<evidence type="ECO:0000256" key="1">
    <source>
        <dbReference type="ARBA" id="ARBA00000085"/>
    </source>
</evidence>
<dbReference type="Pfam" id="PF00672">
    <property type="entry name" value="HAMP"/>
    <property type="match status" value="1"/>
</dbReference>
<dbReference type="Proteomes" id="UP001369736">
    <property type="component" value="Unassembled WGS sequence"/>
</dbReference>
<evidence type="ECO:0000256" key="3">
    <source>
        <dbReference type="ARBA" id="ARBA00012438"/>
    </source>
</evidence>
<keyword evidence="7" id="KW-0418">Kinase</keyword>
<reference evidence="15 16" key="1">
    <citation type="submission" date="2024-03" db="EMBL/GenBank/DDBJ databases">
        <title>Actinomycetospora sp. OC33-EN07, a novel actinomycete isolated from wild orchid (Aerides multiflora).</title>
        <authorList>
            <person name="Suriyachadkun C."/>
        </authorList>
    </citation>
    <scope>NUCLEOTIDE SEQUENCE [LARGE SCALE GENOMIC DNA]</scope>
    <source>
        <strain evidence="15 16">OC33-EN07</strain>
    </source>
</reference>
<dbReference type="Pfam" id="PF00512">
    <property type="entry name" value="HisKA"/>
    <property type="match status" value="1"/>
</dbReference>
<keyword evidence="8 12" id="KW-1133">Transmembrane helix</keyword>
<evidence type="ECO:0000313" key="16">
    <source>
        <dbReference type="Proteomes" id="UP001369736"/>
    </source>
</evidence>
<dbReference type="SMART" id="SM00304">
    <property type="entry name" value="HAMP"/>
    <property type="match status" value="1"/>
</dbReference>
<dbReference type="EMBL" id="JBBEGM010000015">
    <property type="protein sequence ID" value="MEJ2865098.1"/>
    <property type="molecule type" value="Genomic_DNA"/>
</dbReference>
<dbReference type="Gene3D" id="6.10.340.10">
    <property type="match status" value="1"/>
</dbReference>
<dbReference type="Pfam" id="PF02518">
    <property type="entry name" value="HATPase_c"/>
    <property type="match status" value="1"/>
</dbReference>
<feature type="transmembrane region" description="Helical" evidence="12">
    <location>
        <begin position="20"/>
        <end position="42"/>
    </location>
</feature>
<dbReference type="CDD" id="cd00082">
    <property type="entry name" value="HisKA"/>
    <property type="match status" value="1"/>
</dbReference>
<dbReference type="EC" id="2.7.13.3" evidence="3"/>
<comment type="subcellular location">
    <subcellularLocation>
        <location evidence="2">Cell membrane</location>
    </subcellularLocation>
</comment>
<feature type="transmembrane region" description="Helical" evidence="12">
    <location>
        <begin position="153"/>
        <end position="178"/>
    </location>
</feature>
<keyword evidence="10 12" id="KW-0472">Membrane</keyword>
<dbReference type="CDD" id="cd06225">
    <property type="entry name" value="HAMP"/>
    <property type="match status" value="1"/>
</dbReference>
<feature type="region of interest" description="Disordered" evidence="11">
    <location>
        <begin position="95"/>
        <end position="126"/>
    </location>
</feature>
<feature type="compositionally biased region" description="Pro residues" evidence="11">
    <location>
        <begin position="101"/>
        <end position="111"/>
    </location>
</feature>
<dbReference type="PROSITE" id="PS50885">
    <property type="entry name" value="HAMP"/>
    <property type="match status" value="1"/>
</dbReference>
<dbReference type="CDD" id="cd00075">
    <property type="entry name" value="HATPase"/>
    <property type="match status" value="1"/>
</dbReference>
<comment type="catalytic activity">
    <reaction evidence="1">
        <text>ATP + protein L-histidine = ADP + protein N-phospho-L-histidine.</text>
        <dbReference type="EC" id="2.7.13.3"/>
    </reaction>
</comment>
<name>A0ABU8MCS3_9PSEU</name>
<dbReference type="GO" id="GO:0005524">
    <property type="term" value="F:ATP binding"/>
    <property type="evidence" value="ECO:0007669"/>
    <property type="project" value="UniProtKB-KW"/>
</dbReference>
<keyword evidence="4" id="KW-0597">Phosphoprotein</keyword>
<comment type="caution">
    <text evidence="15">The sequence shown here is derived from an EMBL/GenBank/DDBJ whole genome shotgun (WGS) entry which is preliminary data.</text>
</comment>
<dbReference type="SUPFAM" id="SSF55874">
    <property type="entry name" value="ATPase domain of HSP90 chaperone/DNA topoisomerase II/histidine kinase"/>
    <property type="match status" value="1"/>
</dbReference>
<evidence type="ECO:0000256" key="10">
    <source>
        <dbReference type="ARBA" id="ARBA00023136"/>
    </source>
</evidence>
<dbReference type="PRINTS" id="PR00344">
    <property type="entry name" value="BCTRLSENSOR"/>
</dbReference>
<gene>
    <name evidence="15" type="ORF">WCD58_28330</name>
</gene>
<sequence>MTGSLRERWTSGRSLRFRVTALVLLVVALALVVIGVAVDLSLDAQLRRDQQSRLDDRAARAGLLVASGTTGTALVDAVDGQGIRAVLLDASGRRVVAPADDPGPPGRPPRAGPGHGRPGGPDLARTVTVPDGTRLLLSVVPGENDAVLARLRVVMTGVGAIGLGVVAVALLAVVRVALRPLDDMTELANDIAAGDRGRRLHPERTDTELGRTAAAFDGMLDALETAQVRAEDAAAEAQRSEARTRRFLSDAAHELRTPVTGVQTLAESLVRHPDADLARRERIATTLVRETRRAGALVADMLELARIEDGAPLERREVDLAELAAAEAERTALLAPALTVRVEGPPTRVWADPSRVAQILANLLENARRHGPAGGTVRLEVGTDGDQGRLDVVDDGPGIPEQDRERVFDRLVRLDDARTRDAGGAGLGLPIARALARAHGGELRAVDNDTVHNDTVDNDTMDKDTVANDRGARLRLTLPLSP</sequence>
<dbReference type="InterPro" id="IPR003594">
    <property type="entry name" value="HATPase_dom"/>
</dbReference>
<dbReference type="SMART" id="SM00387">
    <property type="entry name" value="HATPase_c"/>
    <property type="match status" value="1"/>
</dbReference>
<feature type="domain" description="Histidine kinase" evidence="13">
    <location>
        <begin position="250"/>
        <end position="482"/>
    </location>
</feature>
<organism evidence="15 16">
    <name type="scientific">Actinomycetospora flava</name>
    <dbReference type="NCBI Taxonomy" id="3129232"/>
    <lineage>
        <taxon>Bacteria</taxon>
        <taxon>Bacillati</taxon>
        <taxon>Actinomycetota</taxon>
        <taxon>Actinomycetes</taxon>
        <taxon>Pseudonocardiales</taxon>
        <taxon>Pseudonocardiaceae</taxon>
        <taxon>Actinomycetospora</taxon>
    </lineage>
</organism>
<dbReference type="SUPFAM" id="SSF158472">
    <property type="entry name" value="HAMP domain-like"/>
    <property type="match status" value="1"/>
</dbReference>
<dbReference type="RefSeq" id="WP_337706467.1">
    <property type="nucleotide sequence ID" value="NZ_JBBEGM010000015.1"/>
</dbReference>
<evidence type="ECO:0000256" key="7">
    <source>
        <dbReference type="ARBA" id="ARBA00022777"/>
    </source>
</evidence>
<keyword evidence="5" id="KW-0808">Transferase</keyword>
<dbReference type="SMART" id="SM00388">
    <property type="entry name" value="HisKA"/>
    <property type="match status" value="1"/>
</dbReference>
<evidence type="ECO:0000256" key="2">
    <source>
        <dbReference type="ARBA" id="ARBA00004236"/>
    </source>
</evidence>
<feature type="domain" description="HAMP" evidence="14">
    <location>
        <begin position="175"/>
        <end position="228"/>
    </location>
</feature>
<keyword evidence="6 12" id="KW-0812">Transmembrane</keyword>
<evidence type="ECO:0000313" key="15">
    <source>
        <dbReference type="EMBL" id="MEJ2865098.1"/>
    </source>
</evidence>
<keyword evidence="15" id="KW-0067">ATP-binding</keyword>
<proteinExistence type="predicted"/>
<feature type="region of interest" description="Disordered" evidence="11">
    <location>
        <begin position="374"/>
        <end position="401"/>
    </location>
</feature>
<dbReference type="InterPro" id="IPR005467">
    <property type="entry name" value="His_kinase_dom"/>
</dbReference>
<evidence type="ECO:0000256" key="11">
    <source>
        <dbReference type="SAM" id="MobiDB-lite"/>
    </source>
</evidence>
<dbReference type="PANTHER" id="PTHR45436:SF5">
    <property type="entry name" value="SENSOR HISTIDINE KINASE TRCS"/>
    <property type="match status" value="1"/>
</dbReference>
<evidence type="ECO:0000256" key="12">
    <source>
        <dbReference type="SAM" id="Phobius"/>
    </source>
</evidence>
<dbReference type="SUPFAM" id="SSF47384">
    <property type="entry name" value="Homodimeric domain of signal transducing histidine kinase"/>
    <property type="match status" value="1"/>
</dbReference>
<accession>A0ABU8MCS3</accession>
<keyword evidence="9" id="KW-0902">Two-component regulatory system</keyword>
<evidence type="ECO:0000259" key="13">
    <source>
        <dbReference type="PROSITE" id="PS50109"/>
    </source>
</evidence>
<evidence type="ECO:0000256" key="6">
    <source>
        <dbReference type="ARBA" id="ARBA00022692"/>
    </source>
</evidence>
<evidence type="ECO:0000256" key="4">
    <source>
        <dbReference type="ARBA" id="ARBA00022553"/>
    </source>
</evidence>